<evidence type="ECO:0000256" key="1">
    <source>
        <dbReference type="SAM" id="Phobius"/>
    </source>
</evidence>
<feature type="transmembrane region" description="Helical" evidence="1">
    <location>
        <begin position="12"/>
        <end position="36"/>
    </location>
</feature>
<gene>
    <name evidence="3" type="ORF">FXN65_18430</name>
</gene>
<dbReference type="Pfam" id="PF02517">
    <property type="entry name" value="Rce1-like"/>
    <property type="match status" value="1"/>
</dbReference>
<sequence length="253" mass="27284">MPLHLQLLFPLIVLALGQGLGGVQVIALLAGVSYVGWVFADRQLPARLWLPVTLLSSVALAAHLVPGFSPLPLGEPQRLSPDAPPYALRISWDKLLVGMTLLAWWLGRPTQRTLKRAPLYAWLATIATLLLVPLLALGIGLVGWQPKWPEMIWAWLAVNLLVTVLAEELVFRGLLQPVLVSRLGARNGVLLTAVIFGAVHLPFSPLFALVAGLAGLGYGLAFHFSGRLSVAVALHLAVNSCHLVLLSYPLRLA</sequence>
<dbReference type="InterPro" id="IPR003675">
    <property type="entry name" value="Rce1/LyrA-like_dom"/>
</dbReference>
<evidence type="ECO:0000313" key="3">
    <source>
        <dbReference type="EMBL" id="QEY63931.1"/>
    </source>
</evidence>
<feature type="transmembrane region" description="Helical" evidence="1">
    <location>
        <begin position="86"/>
        <end position="107"/>
    </location>
</feature>
<keyword evidence="1" id="KW-1133">Transmembrane helix</keyword>
<feature type="transmembrane region" description="Helical" evidence="1">
    <location>
        <begin position="183"/>
        <end position="200"/>
    </location>
</feature>
<evidence type="ECO:0000259" key="2">
    <source>
        <dbReference type="Pfam" id="PF02517"/>
    </source>
</evidence>
<name>A0A5J6QRE3_9GAMM</name>
<keyword evidence="1" id="KW-0812">Transmembrane</keyword>
<dbReference type="Proteomes" id="UP000327179">
    <property type="component" value="Chromosome"/>
</dbReference>
<feature type="transmembrane region" description="Helical" evidence="1">
    <location>
        <begin position="231"/>
        <end position="250"/>
    </location>
</feature>
<dbReference type="GO" id="GO:0004175">
    <property type="term" value="F:endopeptidase activity"/>
    <property type="evidence" value="ECO:0007669"/>
    <property type="project" value="UniProtKB-ARBA"/>
</dbReference>
<feature type="transmembrane region" description="Helical" evidence="1">
    <location>
        <begin position="152"/>
        <end position="171"/>
    </location>
</feature>
<dbReference type="RefSeq" id="WP_151135085.1">
    <property type="nucleotide sequence ID" value="NZ_CP043311.1"/>
</dbReference>
<keyword evidence="3" id="KW-0378">Hydrolase</keyword>
<proteinExistence type="predicted"/>
<reference evidence="3 4" key="1">
    <citation type="submission" date="2019-08" db="EMBL/GenBank/DDBJ databases">
        <title>Whole-genome Sequencing of e-waste polymer degrading bacterium Pseudomonas sp. strain PE08.</title>
        <authorList>
            <person name="Kirdat K."/>
            <person name="Debbarma P."/>
            <person name="Narawade N."/>
            <person name="Suyal D."/>
            <person name="Thorat V."/>
            <person name="Shouche Y."/>
            <person name="Goel R."/>
            <person name="Yadav A."/>
        </authorList>
    </citation>
    <scope>NUCLEOTIDE SEQUENCE [LARGE SCALE GENOMIC DNA]</scope>
    <source>
        <strain evidence="3 4">PE08</strain>
    </source>
</reference>
<dbReference type="EMBL" id="CP043311">
    <property type="protein sequence ID" value="QEY63931.1"/>
    <property type="molecule type" value="Genomic_DNA"/>
</dbReference>
<dbReference type="GO" id="GO:0080120">
    <property type="term" value="P:CAAX-box protein maturation"/>
    <property type="evidence" value="ECO:0007669"/>
    <property type="project" value="UniProtKB-ARBA"/>
</dbReference>
<keyword evidence="4" id="KW-1185">Reference proteome</keyword>
<dbReference type="KEGG" id="plal:FXN65_18430"/>
<keyword evidence="3" id="KW-0482">Metalloprotease</keyword>
<dbReference type="GO" id="GO:0006508">
    <property type="term" value="P:proteolysis"/>
    <property type="evidence" value="ECO:0007669"/>
    <property type="project" value="UniProtKB-KW"/>
</dbReference>
<feature type="transmembrane region" description="Helical" evidence="1">
    <location>
        <begin position="119"/>
        <end position="140"/>
    </location>
</feature>
<dbReference type="AlphaFoldDB" id="A0A5J6QRE3"/>
<feature type="transmembrane region" description="Helical" evidence="1">
    <location>
        <begin position="48"/>
        <end position="66"/>
    </location>
</feature>
<feature type="domain" description="CAAX prenyl protease 2/Lysostaphin resistance protein A-like" evidence="2">
    <location>
        <begin position="151"/>
        <end position="240"/>
    </location>
</feature>
<accession>A0A5J6QRE3</accession>
<keyword evidence="3" id="KW-0645">Protease</keyword>
<keyword evidence="1" id="KW-0472">Membrane</keyword>
<organism evidence="3 4">
    <name type="scientific">Metapseudomonas lalkuanensis</name>
    <dbReference type="NCBI Taxonomy" id="2604832"/>
    <lineage>
        <taxon>Bacteria</taxon>
        <taxon>Pseudomonadati</taxon>
        <taxon>Pseudomonadota</taxon>
        <taxon>Gammaproteobacteria</taxon>
        <taxon>Pseudomonadales</taxon>
        <taxon>Pseudomonadaceae</taxon>
        <taxon>Metapseudomonas</taxon>
    </lineage>
</organism>
<protein>
    <submittedName>
        <fullName evidence="3">CPBP family intramembrane metalloprotease</fullName>
    </submittedName>
</protein>
<evidence type="ECO:0000313" key="4">
    <source>
        <dbReference type="Proteomes" id="UP000327179"/>
    </source>
</evidence>
<dbReference type="GO" id="GO:0008237">
    <property type="term" value="F:metallopeptidase activity"/>
    <property type="evidence" value="ECO:0007669"/>
    <property type="project" value="UniProtKB-KW"/>
</dbReference>